<gene>
    <name evidence="3" type="ORF">H9850_03545</name>
</gene>
<proteinExistence type="predicted"/>
<dbReference type="SMART" id="SM00267">
    <property type="entry name" value="GGDEF"/>
    <property type="match status" value="1"/>
</dbReference>
<dbReference type="CDD" id="cd01949">
    <property type="entry name" value="GGDEF"/>
    <property type="match status" value="1"/>
</dbReference>
<dbReference type="InterPro" id="IPR029787">
    <property type="entry name" value="Nucleotide_cyclase"/>
</dbReference>
<dbReference type="Proteomes" id="UP000886829">
    <property type="component" value="Unassembled WGS sequence"/>
</dbReference>
<feature type="compositionally biased region" description="Polar residues" evidence="1">
    <location>
        <begin position="116"/>
        <end position="131"/>
    </location>
</feature>
<dbReference type="InterPro" id="IPR000014">
    <property type="entry name" value="PAS"/>
</dbReference>
<evidence type="ECO:0000313" key="3">
    <source>
        <dbReference type="EMBL" id="HIX56530.1"/>
    </source>
</evidence>
<feature type="compositionally biased region" description="Low complexity" evidence="1">
    <location>
        <begin position="276"/>
        <end position="286"/>
    </location>
</feature>
<feature type="region of interest" description="Disordered" evidence="1">
    <location>
        <begin position="452"/>
        <end position="476"/>
    </location>
</feature>
<organism evidence="3 4">
    <name type="scientific">Candidatus Anaerobiospirillum pullistercoris</name>
    <dbReference type="NCBI Taxonomy" id="2838452"/>
    <lineage>
        <taxon>Bacteria</taxon>
        <taxon>Pseudomonadati</taxon>
        <taxon>Pseudomonadota</taxon>
        <taxon>Gammaproteobacteria</taxon>
        <taxon>Aeromonadales</taxon>
        <taxon>Succinivibrionaceae</taxon>
        <taxon>Anaerobiospirillum</taxon>
    </lineage>
</organism>
<feature type="compositionally biased region" description="Low complexity" evidence="1">
    <location>
        <begin position="970"/>
        <end position="988"/>
    </location>
</feature>
<feature type="domain" description="GGDEF" evidence="2">
    <location>
        <begin position="784"/>
        <end position="918"/>
    </location>
</feature>
<evidence type="ECO:0000313" key="4">
    <source>
        <dbReference type="Proteomes" id="UP000886829"/>
    </source>
</evidence>
<evidence type="ECO:0000256" key="1">
    <source>
        <dbReference type="SAM" id="MobiDB-lite"/>
    </source>
</evidence>
<dbReference type="CDD" id="cd00130">
    <property type="entry name" value="PAS"/>
    <property type="match status" value="1"/>
</dbReference>
<feature type="compositionally biased region" description="Polar residues" evidence="1">
    <location>
        <begin position="32"/>
        <end position="41"/>
    </location>
</feature>
<dbReference type="Gene3D" id="3.30.450.20">
    <property type="entry name" value="PAS domain"/>
    <property type="match status" value="1"/>
</dbReference>
<dbReference type="SUPFAM" id="SSF55785">
    <property type="entry name" value="PYP-like sensor domain (PAS domain)"/>
    <property type="match status" value="1"/>
</dbReference>
<accession>A0A9D2B0D5</accession>
<dbReference type="PANTHER" id="PTHR44757">
    <property type="entry name" value="DIGUANYLATE CYCLASE DGCP"/>
    <property type="match status" value="1"/>
</dbReference>
<feature type="region of interest" description="Disordered" evidence="1">
    <location>
        <begin position="276"/>
        <end position="300"/>
    </location>
</feature>
<dbReference type="PANTHER" id="PTHR44757:SF2">
    <property type="entry name" value="BIOFILM ARCHITECTURE MAINTENANCE PROTEIN MBAA"/>
    <property type="match status" value="1"/>
</dbReference>
<dbReference type="InterPro" id="IPR000160">
    <property type="entry name" value="GGDEF_dom"/>
</dbReference>
<feature type="compositionally biased region" description="Polar residues" evidence="1">
    <location>
        <begin position="452"/>
        <end position="461"/>
    </location>
</feature>
<dbReference type="SUPFAM" id="SSF55073">
    <property type="entry name" value="Nucleotide cyclase"/>
    <property type="match status" value="1"/>
</dbReference>
<name>A0A9D2B0D5_9GAMM</name>
<dbReference type="PROSITE" id="PS50887">
    <property type="entry name" value="GGDEF"/>
    <property type="match status" value="1"/>
</dbReference>
<dbReference type="InterPro" id="IPR043128">
    <property type="entry name" value="Rev_trsase/Diguanyl_cyclase"/>
</dbReference>
<feature type="region of interest" description="Disordered" evidence="1">
    <location>
        <begin position="1278"/>
        <end position="1326"/>
    </location>
</feature>
<dbReference type="Pfam" id="PF00990">
    <property type="entry name" value="GGDEF"/>
    <property type="match status" value="1"/>
</dbReference>
<protein>
    <submittedName>
        <fullName evidence="3">Sensor domain-containing diguanylate cyclase</fullName>
    </submittedName>
</protein>
<dbReference type="InterPro" id="IPR035965">
    <property type="entry name" value="PAS-like_dom_sf"/>
</dbReference>
<feature type="compositionally biased region" description="Basic and acidic residues" evidence="1">
    <location>
        <begin position="8"/>
        <end position="21"/>
    </location>
</feature>
<reference evidence="3" key="1">
    <citation type="journal article" date="2021" name="PeerJ">
        <title>Extensive microbial diversity within the chicken gut microbiome revealed by metagenomics and culture.</title>
        <authorList>
            <person name="Gilroy R."/>
            <person name="Ravi A."/>
            <person name="Getino M."/>
            <person name="Pursley I."/>
            <person name="Horton D.L."/>
            <person name="Alikhan N.F."/>
            <person name="Baker D."/>
            <person name="Gharbi K."/>
            <person name="Hall N."/>
            <person name="Watson M."/>
            <person name="Adriaenssens E.M."/>
            <person name="Foster-Nyarko E."/>
            <person name="Jarju S."/>
            <person name="Secka A."/>
            <person name="Antonio M."/>
            <person name="Oren A."/>
            <person name="Chaudhuri R.R."/>
            <person name="La Ragione R."/>
            <person name="Hildebrand F."/>
            <person name="Pallen M.J."/>
        </authorList>
    </citation>
    <scope>NUCLEOTIDE SEQUENCE</scope>
    <source>
        <strain evidence="3">USASDec5-558</strain>
    </source>
</reference>
<feature type="compositionally biased region" description="Basic and acidic residues" evidence="1">
    <location>
        <begin position="943"/>
        <end position="955"/>
    </location>
</feature>
<dbReference type="EMBL" id="DXEV01000070">
    <property type="protein sequence ID" value="HIX56530.1"/>
    <property type="molecule type" value="Genomic_DNA"/>
</dbReference>
<dbReference type="Pfam" id="PF08447">
    <property type="entry name" value="PAS_3"/>
    <property type="match status" value="1"/>
</dbReference>
<sequence length="1565" mass="171235">MQKVQIAPEHKLQDQEKDKHQVAAASVAAGTTVPQQPQTLMQDDGAHNANPTTGATDQGIVPKALMSVTDPDKSCHTPWSHQERLRIMLSQAREREQQQQALMDQVEQEEAEKQNRYSFEQRQQTMHQEWQSNVDTATAIDTATAHASYPDSPDLSFSVDSGNTGIEVTGDTTAVDDASDTSADLSSGEDALGALLAGLGNSVAVRAITSPDEADALGGSAAEGVEAVEDASADGLIVDHASGDLNAEAKQADEMSAADSSAQEAGEVEVGAGAGASLGSEQSAGGRADSEGQLNNDFNADLDPAQAEAKAEQRARLAQNQFSADLSDFNHAVAKTLCSLPAHAFKYDGPVPQGVSPYDPEQVMTLLQEQEAAEALNDMYGSDSDEIVEETISPEASVQRALDVLEPSQVTLNVVSSRYGYEAPFKDDKPSAAAQSAAAFLAAEGVALPKASQTGSASRTAGKSDPYAQHTSQHEAGAGAVTAAGSAVASATTAAAVAAPTAKDTAHNPFHYRGGYMPCYFVYDYGTDRFLLDEGSCRLLGITYTSDWIPESFIKSQLEFQDEEDGLFAVLFGRDHGDQVFLPVRIKQGVHQGEHLYMTASVVQRDDTGIGLVLSGYFSQLRAPFWASVAKIKHNSSSFDIDMSQGRMHYGYAYAELLGLSDNNELPQTLEDFERDLVHPEDLLLFKRQHEVCQHPHTGDYFECVYRLKHTGGYYIWCIDRALVVERDREAKALRIIGTTTNIDVVRSNFERLKRSIYQDPLTGLHNRLYLNTRYKYFTLEESQPLTLVYVDISGLKVVNDYLGHAHGDDLVRLAAHVLRDEIYLDHEVVRFSGDEFLLIFPNCSTEQCQSFIDKFAADLERANLNQEYPLPVYFGFGIATLNEIPDGDTFLRCEARADMRLQVYKSQHRDRIYRHLRAYIEEITGQKVDFNDNRTLDYIERQAHNDAEPEKADKGNTLSSNDSNKAAEVESTAKAAKATATTKGNGKAKIKSKEQDALTAALHAKHIAHRKAAVRAALATPTVTIPQHSAMRHSSGNTTDLTQVNLELKGILDTVLGDEDRNLAVVQNTGYTPEPNFKGNSDTYVPRAVAVTSSVFVTSLCAAALRQQGGSGAKVPEWISSMETNFSALHPLGSLEEEELFRTMELAFKEGLHSPLADFGMMQQGDLSCPYSSAYRPLKSMPSIGKIRMRQTQSTPSTPPLEVEGQLLPIAPCIQKEHDLVPLSDLDERVLAAEVAYAQNPTIIAEDLNSTRILEGLVGFNSLVADPVLYGGDMAANHEQSQQQPEHPAPPELSEKQQPEQPEQPEPIPLMQAEPATSMPPHSEWPIGQSVQQTFIISTRANMAYRSAIEALLAYRKGTERGHTSEAAQEVEHLAALVMAQRGARHSEREALLRATFASWVMETKRLQPQGEQNANAALQVLGLEREMQGSGLTYLERNNADESVLSSVCAVTNMAYDADLALERARNQLYVVQGQLSDYTSDSSTFKRVKAQRVFSPRDNYQIEDISAGHNKITLLGYDERHLNELRLNGELVFTTNMQDAKAADTAAAVSRRKKGRHFEEQA</sequence>
<feature type="region of interest" description="Disordered" evidence="1">
    <location>
        <begin position="943"/>
        <end position="992"/>
    </location>
</feature>
<evidence type="ECO:0000259" key="2">
    <source>
        <dbReference type="PROSITE" id="PS50887"/>
    </source>
</evidence>
<dbReference type="Gene3D" id="3.30.70.270">
    <property type="match status" value="1"/>
</dbReference>
<dbReference type="NCBIfam" id="TIGR00254">
    <property type="entry name" value="GGDEF"/>
    <property type="match status" value="1"/>
</dbReference>
<feature type="region of interest" description="Disordered" evidence="1">
    <location>
        <begin position="1"/>
        <end position="60"/>
    </location>
</feature>
<dbReference type="InterPro" id="IPR052155">
    <property type="entry name" value="Biofilm_reg_signaling"/>
</dbReference>
<reference evidence="3" key="2">
    <citation type="submission" date="2021-04" db="EMBL/GenBank/DDBJ databases">
        <authorList>
            <person name="Gilroy R."/>
        </authorList>
    </citation>
    <scope>NUCLEOTIDE SEQUENCE</scope>
    <source>
        <strain evidence="3">USASDec5-558</strain>
    </source>
</reference>
<feature type="region of interest" description="Disordered" evidence="1">
    <location>
        <begin position="93"/>
        <end position="131"/>
    </location>
</feature>
<dbReference type="InterPro" id="IPR013655">
    <property type="entry name" value="PAS_fold_3"/>
</dbReference>
<comment type="caution">
    <text evidence="3">The sequence shown here is derived from an EMBL/GenBank/DDBJ whole genome shotgun (WGS) entry which is preliminary data.</text>
</comment>